<dbReference type="STRING" id="1459.AF332_07025"/>
<proteinExistence type="predicted"/>
<dbReference type="PATRIC" id="fig|1459.3.peg.1512"/>
<name>A0A0M0G9T8_SPOGL</name>
<dbReference type="AlphaFoldDB" id="A0A0M0G9T8"/>
<keyword evidence="2" id="KW-1185">Reference proteome</keyword>
<protein>
    <submittedName>
        <fullName evidence="1">Uncharacterized protein</fullName>
    </submittedName>
</protein>
<dbReference type="RefSeq" id="WP_053433959.1">
    <property type="nucleotide sequence ID" value="NZ_LGUF01000007.1"/>
</dbReference>
<organism evidence="1 2">
    <name type="scientific">Sporosarcina globispora</name>
    <name type="common">Bacillus globisporus</name>
    <dbReference type="NCBI Taxonomy" id="1459"/>
    <lineage>
        <taxon>Bacteria</taxon>
        <taxon>Bacillati</taxon>
        <taxon>Bacillota</taxon>
        <taxon>Bacilli</taxon>
        <taxon>Bacillales</taxon>
        <taxon>Caryophanaceae</taxon>
        <taxon>Sporosarcina</taxon>
    </lineage>
</organism>
<dbReference type="Proteomes" id="UP000037109">
    <property type="component" value="Unassembled WGS sequence"/>
</dbReference>
<evidence type="ECO:0000313" key="1">
    <source>
        <dbReference type="EMBL" id="KON86594.1"/>
    </source>
</evidence>
<reference evidence="2" key="1">
    <citation type="submission" date="2015-07" db="EMBL/GenBank/DDBJ databases">
        <title>Fjat-10036 dsm4.</title>
        <authorList>
            <person name="Liu B."/>
            <person name="Wang J."/>
            <person name="Zhu Y."/>
            <person name="Liu G."/>
            <person name="Chen Q."/>
            <person name="Chen Z."/>
            <person name="Lan J."/>
            <person name="Che J."/>
            <person name="Ge C."/>
            <person name="Shi H."/>
            <person name="Pan Z."/>
            <person name="Liu X."/>
        </authorList>
    </citation>
    <scope>NUCLEOTIDE SEQUENCE [LARGE SCALE GENOMIC DNA]</scope>
    <source>
        <strain evidence="2">DSM 4</strain>
    </source>
</reference>
<comment type="caution">
    <text evidence="1">The sequence shown here is derived from an EMBL/GenBank/DDBJ whole genome shotgun (WGS) entry which is preliminary data.</text>
</comment>
<dbReference type="OrthoDB" id="2991143at2"/>
<accession>A0A0M0G9T8</accession>
<sequence>MARYIVCSSHMKASKVKGDFPEIFYTYIANDSHLSWHYTLTADREKAYIFDEFEWEDAEFIASCWGMQIKQLI</sequence>
<evidence type="ECO:0000313" key="2">
    <source>
        <dbReference type="Proteomes" id="UP000037109"/>
    </source>
</evidence>
<dbReference type="EMBL" id="LGUF01000007">
    <property type="protein sequence ID" value="KON86594.1"/>
    <property type="molecule type" value="Genomic_DNA"/>
</dbReference>
<gene>
    <name evidence="1" type="ORF">AF332_07025</name>
</gene>